<organism evidence="1 2">
    <name type="scientific">Streptomyces tateyamensis</name>
    <dbReference type="NCBI Taxonomy" id="565073"/>
    <lineage>
        <taxon>Bacteria</taxon>
        <taxon>Bacillati</taxon>
        <taxon>Actinomycetota</taxon>
        <taxon>Actinomycetes</taxon>
        <taxon>Kitasatosporales</taxon>
        <taxon>Streptomycetaceae</taxon>
        <taxon>Streptomyces</taxon>
    </lineage>
</organism>
<dbReference type="Proteomes" id="UP000248039">
    <property type="component" value="Unassembled WGS sequence"/>
</dbReference>
<evidence type="ECO:0000313" key="1">
    <source>
        <dbReference type="EMBL" id="PYC88292.1"/>
    </source>
</evidence>
<name>A0A2V4NQY3_9ACTN</name>
<keyword evidence="2" id="KW-1185">Reference proteome</keyword>
<comment type="caution">
    <text evidence="1">The sequence shown here is derived from an EMBL/GenBank/DDBJ whole genome shotgun (WGS) entry which is preliminary data.</text>
</comment>
<accession>A0A2V4NQY3</accession>
<protein>
    <submittedName>
        <fullName evidence="1">Uncharacterized protein</fullName>
    </submittedName>
</protein>
<gene>
    <name evidence="1" type="ORF">C7C46_01215</name>
</gene>
<proteinExistence type="predicted"/>
<reference evidence="1 2" key="1">
    <citation type="submission" date="2018-03" db="EMBL/GenBank/DDBJ databases">
        <title>Bioinformatic expansion and discovery of thiopeptide antibiotics.</title>
        <authorList>
            <person name="Schwalen C.J."/>
            <person name="Hudson G.A."/>
            <person name="Mitchell D.A."/>
        </authorList>
    </citation>
    <scope>NUCLEOTIDE SEQUENCE [LARGE SCALE GENOMIC DNA]</scope>
    <source>
        <strain evidence="1 2">ATCC 21389</strain>
    </source>
</reference>
<sequence length="87" mass="9342">MYRGWATLIDHGFEIAVHADLVDRGTARSVSWGGHLQADRDEDFELMARVADGRLRLPGGEEATFTAVVNEVGTGALEIASEAAAPF</sequence>
<dbReference type="EMBL" id="PYBW01000005">
    <property type="protein sequence ID" value="PYC88292.1"/>
    <property type="molecule type" value="Genomic_DNA"/>
</dbReference>
<dbReference type="AlphaFoldDB" id="A0A2V4NQY3"/>
<evidence type="ECO:0000313" key="2">
    <source>
        <dbReference type="Proteomes" id="UP000248039"/>
    </source>
</evidence>